<evidence type="ECO:0000259" key="1">
    <source>
        <dbReference type="Pfam" id="PF00535"/>
    </source>
</evidence>
<gene>
    <name evidence="2" type="ORF">ACFQ2T_03255</name>
</gene>
<dbReference type="Proteomes" id="UP001597206">
    <property type="component" value="Unassembled WGS sequence"/>
</dbReference>
<keyword evidence="2" id="KW-0328">Glycosyltransferase</keyword>
<dbReference type="Pfam" id="PF00535">
    <property type="entry name" value="Glycos_transf_2"/>
    <property type="match status" value="1"/>
</dbReference>
<dbReference type="Gene3D" id="3.90.550.10">
    <property type="entry name" value="Spore Coat Polysaccharide Biosynthesis Protein SpsA, Chain A"/>
    <property type="match status" value="1"/>
</dbReference>
<dbReference type="GO" id="GO:0016757">
    <property type="term" value="F:glycosyltransferase activity"/>
    <property type="evidence" value="ECO:0007669"/>
    <property type="project" value="UniProtKB-KW"/>
</dbReference>
<dbReference type="SUPFAM" id="SSF53448">
    <property type="entry name" value="Nucleotide-diphospho-sugar transferases"/>
    <property type="match status" value="1"/>
</dbReference>
<protein>
    <submittedName>
        <fullName evidence="2">Glycosyltransferase family 2 protein</fullName>
        <ecNumber evidence="2">2.4.-.-</ecNumber>
    </submittedName>
</protein>
<keyword evidence="3" id="KW-1185">Reference proteome</keyword>
<dbReference type="PANTHER" id="PTHR22916">
    <property type="entry name" value="GLYCOSYLTRANSFERASE"/>
    <property type="match status" value="1"/>
</dbReference>
<proteinExistence type="predicted"/>
<dbReference type="InterPro" id="IPR001173">
    <property type="entry name" value="Glyco_trans_2-like"/>
</dbReference>
<feature type="domain" description="Glycosyltransferase 2-like" evidence="1">
    <location>
        <begin position="4"/>
        <end position="113"/>
    </location>
</feature>
<accession>A0ABW3P5J5</accession>
<comment type="caution">
    <text evidence="2">The sequence shown here is derived from an EMBL/GenBank/DDBJ whole genome shotgun (WGS) entry which is preliminary data.</text>
</comment>
<keyword evidence="2" id="KW-0808">Transferase</keyword>
<reference evidence="3" key="1">
    <citation type="journal article" date="2019" name="Int. J. Syst. Evol. Microbiol.">
        <title>The Global Catalogue of Microorganisms (GCM) 10K type strain sequencing project: providing services to taxonomists for standard genome sequencing and annotation.</title>
        <authorList>
            <consortium name="The Broad Institute Genomics Platform"/>
            <consortium name="The Broad Institute Genome Sequencing Center for Infectious Disease"/>
            <person name="Wu L."/>
            <person name="Ma J."/>
        </authorList>
    </citation>
    <scope>NUCLEOTIDE SEQUENCE [LARGE SCALE GENOMIC DNA]</scope>
    <source>
        <strain evidence="3">CCUG 58411</strain>
    </source>
</reference>
<organism evidence="2 3">
    <name type="scientific">Methylophilus flavus</name>
    <dbReference type="NCBI Taxonomy" id="640084"/>
    <lineage>
        <taxon>Bacteria</taxon>
        <taxon>Pseudomonadati</taxon>
        <taxon>Pseudomonadota</taxon>
        <taxon>Betaproteobacteria</taxon>
        <taxon>Nitrosomonadales</taxon>
        <taxon>Methylophilaceae</taxon>
        <taxon>Methylophilus</taxon>
    </lineage>
</organism>
<dbReference type="CDD" id="cd00761">
    <property type="entry name" value="Glyco_tranf_GTA_type"/>
    <property type="match status" value="1"/>
</dbReference>
<sequence>MLISVCIPTYNRLADLKIAIASVIAAANILDEPIEVLVSDNASPDGTRSYLENLSIENKNITFIHWTNNENVGGLNNVKKLISKAKGEYLFFLTDDDLILPNTFSLLKKHIHSSVKFIKFANITYLVKRKKTFFYGHKHLLSDFDNHDNFFEIERYTHILSGCVIKNIPSFIEWLIHSTNSYISTEMCALSAGGCLYINEPVVIHQWENEVFWEKDVDLTSKLTKIRHLSHSAQHALLKIPDTYFNNKQKLKMCEILLRRHGYLEDEVLEKFKLSSMELTLIKIKALPTRFLLNCVFDIRSFFSNRLSNLK</sequence>
<name>A0ABW3P5J5_9PROT</name>
<dbReference type="EC" id="2.4.-.-" evidence="2"/>
<evidence type="ECO:0000313" key="3">
    <source>
        <dbReference type="Proteomes" id="UP001597206"/>
    </source>
</evidence>
<dbReference type="EMBL" id="JBHTLN010000001">
    <property type="protein sequence ID" value="MFD1121509.1"/>
    <property type="molecule type" value="Genomic_DNA"/>
</dbReference>
<evidence type="ECO:0000313" key="2">
    <source>
        <dbReference type="EMBL" id="MFD1121509.1"/>
    </source>
</evidence>
<dbReference type="PANTHER" id="PTHR22916:SF3">
    <property type="entry name" value="UDP-GLCNAC:BETAGAL BETA-1,3-N-ACETYLGLUCOSAMINYLTRANSFERASE-LIKE PROTEIN 1"/>
    <property type="match status" value="1"/>
</dbReference>
<dbReference type="RefSeq" id="WP_379030448.1">
    <property type="nucleotide sequence ID" value="NZ_JBHTLN010000001.1"/>
</dbReference>
<dbReference type="InterPro" id="IPR029044">
    <property type="entry name" value="Nucleotide-diphossugar_trans"/>
</dbReference>